<protein>
    <recommendedName>
        <fullName evidence="6">Protein kinase domain-containing protein</fullName>
    </recommendedName>
</protein>
<dbReference type="Gene3D" id="3.40.50.10140">
    <property type="entry name" value="Toll/interleukin-1 receptor homology (TIR) domain"/>
    <property type="match status" value="1"/>
</dbReference>
<feature type="domain" description="TIR" evidence="4">
    <location>
        <begin position="82"/>
        <end position="209"/>
    </location>
</feature>
<feature type="region of interest" description="Disordered" evidence="2">
    <location>
        <begin position="969"/>
        <end position="988"/>
    </location>
</feature>
<feature type="region of interest" description="Disordered" evidence="2">
    <location>
        <begin position="1008"/>
        <end position="1068"/>
    </location>
</feature>
<dbReference type="Gene3D" id="1.10.510.10">
    <property type="entry name" value="Transferase(Phosphotransferase) domain 1"/>
    <property type="match status" value="1"/>
</dbReference>
<feature type="region of interest" description="Disordered" evidence="2">
    <location>
        <begin position="219"/>
        <end position="244"/>
    </location>
</feature>
<evidence type="ECO:0000256" key="1">
    <source>
        <dbReference type="ARBA" id="ARBA00022840"/>
    </source>
</evidence>
<organism>
    <name type="scientific">Branchiostoma floridae</name>
    <name type="common">Florida lancelet</name>
    <name type="synonym">Amphioxus</name>
    <dbReference type="NCBI Taxonomy" id="7739"/>
    <lineage>
        <taxon>Eukaryota</taxon>
        <taxon>Metazoa</taxon>
        <taxon>Chordata</taxon>
        <taxon>Cephalochordata</taxon>
        <taxon>Leptocardii</taxon>
        <taxon>Amphioxiformes</taxon>
        <taxon>Branchiostomatidae</taxon>
        <taxon>Branchiostoma</taxon>
    </lineage>
</organism>
<dbReference type="GO" id="GO:0004672">
    <property type="term" value="F:protein kinase activity"/>
    <property type="evidence" value="ECO:0007669"/>
    <property type="project" value="InterPro"/>
</dbReference>
<dbReference type="InParanoid" id="C3XU27"/>
<dbReference type="GO" id="GO:0007165">
    <property type="term" value="P:signal transduction"/>
    <property type="evidence" value="ECO:0007669"/>
    <property type="project" value="InterPro"/>
</dbReference>
<dbReference type="STRING" id="7739.C3XU27"/>
<keyword evidence="1" id="KW-0547">Nucleotide-binding</keyword>
<name>C3XU27_BRAFL</name>
<gene>
    <name evidence="5" type="ORF">BRAFLDRAFT_78250</name>
</gene>
<evidence type="ECO:0000259" key="3">
    <source>
        <dbReference type="PROSITE" id="PS50011"/>
    </source>
</evidence>
<dbReference type="Pfam" id="PF07714">
    <property type="entry name" value="PK_Tyr_Ser-Thr"/>
    <property type="match status" value="1"/>
</dbReference>
<evidence type="ECO:0000256" key="2">
    <source>
        <dbReference type="SAM" id="MobiDB-lite"/>
    </source>
</evidence>
<accession>C3XU27</accession>
<dbReference type="SUPFAM" id="SSF56112">
    <property type="entry name" value="Protein kinase-like (PK-like)"/>
    <property type="match status" value="1"/>
</dbReference>
<evidence type="ECO:0008006" key="6">
    <source>
        <dbReference type="Google" id="ProtNLM"/>
    </source>
</evidence>
<dbReference type="AlphaFoldDB" id="C3XU27"/>
<dbReference type="SUPFAM" id="SSF52200">
    <property type="entry name" value="Toll/Interleukin receptor TIR domain"/>
    <property type="match status" value="1"/>
</dbReference>
<feature type="compositionally biased region" description="Polar residues" evidence="2">
    <location>
        <begin position="234"/>
        <end position="244"/>
    </location>
</feature>
<dbReference type="InterPro" id="IPR050122">
    <property type="entry name" value="RTK"/>
</dbReference>
<dbReference type="InterPro" id="IPR001245">
    <property type="entry name" value="Ser-Thr/Tyr_kinase_cat_dom"/>
</dbReference>
<feature type="domain" description="Protein kinase" evidence="3">
    <location>
        <begin position="558"/>
        <end position="868"/>
    </location>
</feature>
<dbReference type="InterPro" id="IPR000157">
    <property type="entry name" value="TIR_dom"/>
</dbReference>
<reference evidence="5" key="1">
    <citation type="journal article" date="2008" name="Nature">
        <title>The amphioxus genome and the evolution of the chordate karyotype.</title>
        <authorList>
            <consortium name="US DOE Joint Genome Institute (JGI-PGF)"/>
            <person name="Putnam N.H."/>
            <person name="Butts T."/>
            <person name="Ferrier D.E.K."/>
            <person name="Furlong R.F."/>
            <person name="Hellsten U."/>
            <person name="Kawashima T."/>
            <person name="Robinson-Rechavi M."/>
            <person name="Shoguchi E."/>
            <person name="Terry A."/>
            <person name="Yu J.-K."/>
            <person name="Benito-Gutierrez E.L."/>
            <person name="Dubchak I."/>
            <person name="Garcia-Fernandez J."/>
            <person name="Gibson-Brown J.J."/>
            <person name="Grigoriev I.V."/>
            <person name="Horton A.C."/>
            <person name="de Jong P.J."/>
            <person name="Jurka J."/>
            <person name="Kapitonov V.V."/>
            <person name="Kohara Y."/>
            <person name="Kuroki Y."/>
            <person name="Lindquist E."/>
            <person name="Lucas S."/>
            <person name="Osoegawa K."/>
            <person name="Pennacchio L.A."/>
            <person name="Salamov A.A."/>
            <person name="Satou Y."/>
            <person name="Sauka-Spengler T."/>
            <person name="Schmutz J."/>
            <person name="Shin-I T."/>
            <person name="Toyoda A."/>
            <person name="Bronner-Fraser M."/>
            <person name="Fujiyama A."/>
            <person name="Holland L.Z."/>
            <person name="Holland P.W.H."/>
            <person name="Satoh N."/>
            <person name="Rokhsar D.S."/>
        </authorList>
    </citation>
    <scope>NUCLEOTIDE SEQUENCE [LARGE SCALE GENOMIC DNA]</scope>
    <source>
        <strain evidence="5">S238N-H82</strain>
        <tissue evidence="5">Testes</tissue>
    </source>
</reference>
<dbReference type="eggNOG" id="KOG4278">
    <property type="taxonomic scope" value="Eukaryota"/>
</dbReference>
<dbReference type="Pfam" id="PF13676">
    <property type="entry name" value="TIR_2"/>
    <property type="match status" value="1"/>
</dbReference>
<dbReference type="PROSITE" id="PS50104">
    <property type="entry name" value="TIR"/>
    <property type="match status" value="1"/>
</dbReference>
<proteinExistence type="predicted"/>
<sequence>MIQQGAGHLLYTYLTWLYLTLLSQVCSHSLKGSRRISFRYWQRSYTVILIYFLPYFIPESRRRSSSRLSIFTGSSLSLTATFTRDVFVACADKDEAVVKSRVIQPLESREITCCYPQRDFIPGHSEYQSVVDAMETSRRTIVLLSKNFKEYKLFHAILGLSNQLIAQGRVIPVKIDEDTDLDGRFRDVVILDMMAIDETTFITRLEKAVNLEAKSPGIREDAAVSSEPYPADSTPASSETSSDISTANTDFQQVWDEHDFRHSTEIINAEDAVTEFNDLDSNDPYYKHEEGHHLKAVTKTTSLHKLAHFSRSKSQVVADKALEKLQDLVSSRMGHCDPDTYLEELQKAEVIIRETINKKGQPVIIKRRMLRLKTYALIVYQLGILLDKGDIDLENKFFTAISDFSKNDFKTYANKGLIAGYTVQFAQSAAKYTQDISKRKGSSFTYVEKLIQRVEDQIEGTYKELLKSLCDITTDKKKHFSTEVFLHVLKKKVMRVKDASTIFLDVLQKVLDAILKNKNKKIDKVCRSGLLLVGTQILVYIASHHTNPDQNAASNNRSIKHRLHEEGQILTVQDSQISSEAALSVNGRMSDTDVVIKFTRYSTREDLVSKELSSDDLRNEIRVVRRMNHPNVINVLAAHDGPSPPYYLITPRMEEETLIDYVIGLRKAVPTDVVATLVDACRQITEAVIYLSTKAKVVHRDIMAANCLCRTLPNGRMHCCLTNFGLSRTMKKCGSEERQATKYVCPGNPKDPIAYRWSAPESLSQDIFTSASEVWMLACLIYEVLTLGVHPFPECEDPRKMEDYLNDGKRTEQPSCLSKLDEKSRLYQFLWMCWSAEPADRPSPEAVREFLEKTTKRHSKGDFSHVFVSPPTLRGESIVRRSITSQAFQAGEESPFCSNQVADDALSISQPLYYDPVAPDFPKGSPNEAIRDADEYDDTIQQARDQGTGQAGPPAMNLYDRPRARSFPVRTPAQPLRSGIATGDADDYDDTIQQTCGYQELRTSPYQTLETPGAESGQDRTTASTVHLRQGARPRPYRARAPSEEGESLPRGRLHTEPTRPNPRVPDPRMIQSEIFYI</sequence>
<feature type="compositionally biased region" description="Basic and acidic residues" evidence="2">
    <location>
        <begin position="1048"/>
        <end position="1058"/>
    </location>
</feature>
<dbReference type="GO" id="GO:0005524">
    <property type="term" value="F:ATP binding"/>
    <property type="evidence" value="ECO:0007669"/>
    <property type="project" value="UniProtKB-KW"/>
</dbReference>
<evidence type="ECO:0000313" key="5">
    <source>
        <dbReference type="EMBL" id="EEN68401.1"/>
    </source>
</evidence>
<dbReference type="EMBL" id="GG666464">
    <property type="protein sequence ID" value="EEN68401.1"/>
    <property type="molecule type" value="Genomic_DNA"/>
</dbReference>
<dbReference type="InterPro" id="IPR000719">
    <property type="entry name" value="Prot_kinase_dom"/>
</dbReference>
<dbReference type="InterPro" id="IPR035897">
    <property type="entry name" value="Toll_tir_struct_dom_sf"/>
</dbReference>
<evidence type="ECO:0000259" key="4">
    <source>
        <dbReference type="PROSITE" id="PS50104"/>
    </source>
</evidence>
<dbReference type="InterPro" id="IPR011009">
    <property type="entry name" value="Kinase-like_dom_sf"/>
</dbReference>
<dbReference type="PROSITE" id="PS50011">
    <property type="entry name" value="PROTEIN_KINASE_DOM"/>
    <property type="match status" value="1"/>
</dbReference>
<dbReference type="PANTHER" id="PTHR24416:SF600">
    <property type="entry name" value="PDGF- AND VEGF-RECEPTOR RELATED, ISOFORM J"/>
    <property type="match status" value="1"/>
</dbReference>
<keyword evidence="1" id="KW-0067">ATP-binding</keyword>
<dbReference type="PANTHER" id="PTHR24416">
    <property type="entry name" value="TYROSINE-PROTEIN KINASE RECEPTOR"/>
    <property type="match status" value="1"/>
</dbReference>